<feature type="coiled-coil region" evidence="1">
    <location>
        <begin position="432"/>
        <end position="459"/>
    </location>
</feature>
<evidence type="ECO:0000313" key="5">
    <source>
        <dbReference type="Proteomes" id="UP000192257"/>
    </source>
</evidence>
<gene>
    <name evidence="4" type="ORF">TM35_000162170</name>
</gene>
<feature type="compositionally biased region" description="Basic and acidic residues" evidence="2">
    <location>
        <begin position="225"/>
        <end position="245"/>
    </location>
</feature>
<evidence type="ECO:0000256" key="1">
    <source>
        <dbReference type="SAM" id="Coils"/>
    </source>
</evidence>
<dbReference type="Proteomes" id="UP000192257">
    <property type="component" value="Unassembled WGS sequence"/>
</dbReference>
<dbReference type="AlphaFoldDB" id="A0A1X0NWL4"/>
<organism evidence="4 5">
    <name type="scientific">Trypanosoma theileri</name>
    <dbReference type="NCBI Taxonomy" id="67003"/>
    <lineage>
        <taxon>Eukaryota</taxon>
        <taxon>Discoba</taxon>
        <taxon>Euglenozoa</taxon>
        <taxon>Kinetoplastea</taxon>
        <taxon>Metakinetoplastina</taxon>
        <taxon>Trypanosomatida</taxon>
        <taxon>Trypanosomatidae</taxon>
        <taxon>Trypanosoma</taxon>
    </lineage>
</organism>
<keyword evidence="1" id="KW-0175">Coiled coil</keyword>
<accession>A0A1X0NWL4</accession>
<dbReference type="GeneID" id="39985869"/>
<feature type="region of interest" description="Disordered" evidence="2">
    <location>
        <begin position="461"/>
        <end position="487"/>
    </location>
</feature>
<dbReference type="RefSeq" id="XP_028882645.1">
    <property type="nucleotide sequence ID" value="XM_029026089.1"/>
</dbReference>
<keyword evidence="3" id="KW-0812">Transmembrane</keyword>
<evidence type="ECO:0000256" key="2">
    <source>
        <dbReference type="SAM" id="MobiDB-lite"/>
    </source>
</evidence>
<dbReference type="OrthoDB" id="273531at2759"/>
<reference evidence="4 5" key="1">
    <citation type="submission" date="2017-03" db="EMBL/GenBank/DDBJ databases">
        <title>An alternative strategy for trypanosome survival in the mammalian bloodstream revealed through genome and transcriptome analysis of the ubiquitous bovine parasite Trypanosoma (Megatrypanum) theileri.</title>
        <authorList>
            <person name="Kelly S."/>
            <person name="Ivens A."/>
            <person name="Mott A."/>
            <person name="O'Neill E."/>
            <person name="Emms D."/>
            <person name="Macleod O."/>
            <person name="Voorheis P."/>
            <person name="Matthews J."/>
            <person name="Matthews K."/>
            <person name="Carrington M."/>
        </authorList>
    </citation>
    <scope>NUCLEOTIDE SEQUENCE [LARGE SCALE GENOMIC DNA]</scope>
    <source>
        <strain evidence="4">Edinburgh</strain>
    </source>
</reference>
<dbReference type="EMBL" id="NBCO01000016">
    <property type="protein sequence ID" value="ORC88579.1"/>
    <property type="molecule type" value="Genomic_DNA"/>
</dbReference>
<keyword evidence="5" id="KW-1185">Reference proteome</keyword>
<keyword evidence="3" id="KW-1133">Transmembrane helix</keyword>
<feature type="region of interest" description="Disordered" evidence="2">
    <location>
        <begin position="222"/>
        <end position="245"/>
    </location>
</feature>
<feature type="transmembrane region" description="Helical" evidence="3">
    <location>
        <begin position="516"/>
        <end position="541"/>
    </location>
</feature>
<protein>
    <submittedName>
        <fullName evidence="4">Uncharacterized protein</fullName>
    </submittedName>
</protein>
<feature type="compositionally biased region" description="Basic and acidic residues" evidence="2">
    <location>
        <begin position="465"/>
        <end position="484"/>
    </location>
</feature>
<name>A0A1X0NWL4_9TRYP</name>
<comment type="caution">
    <text evidence="4">The sequence shown here is derived from an EMBL/GenBank/DDBJ whole genome shotgun (WGS) entry which is preliminary data.</text>
</comment>
<evidence type="ECO:0000313" key="4">
    <source>
        <dbReference type="EMBL" id="ORC88579.1"/>
    </source>
</evidence>
<keyword evidence="3" id="KW-0472">Membrane</keyword>
<evidence type="ECO:0000256" key="3">
    <source>
        <dbReference type="SAM" id="Phobius"/>
    </source>
</evidence>
<sequence>MNAEEEEKTSPSDRTVALSAEEELQKLQEKTNAWKKSVAIQLNEATKKNKQLREELKESNANHEAEMASLRVQLDREFRERTVLKDEEITRLQLQLGKLREEKRLMAEQHEKEIEDTATRVRETCQLESASRNEADLAQREAESRQLRDVIESKEKDLLHAEHEVAVLTARLERLGEQYKELSTLMTNNTDMDAGENNNHSDGDSTLQNALKMSDVAHQQQLEAARSELRSLEEKNASKLRDAQRSFETERQRLMDDLYQREEQLATLHTLLRQAQNEAATAQQRIAGARAEKERSEQRLTEKVAALSKELANRMEESQKLTVEVERLNREVNRQETLVRSLEEEASMREEAFTSLMLSEDSRALVQGLQTALQESREEAELWRCRYEENMQREGRGTAVVIRGDDENEMNGNTSHELEQHREALAAEALRLKSKEKMLKATEQRLEELKRSMASQASLILQQHGGDESGRRKDVDGSGKERRGGTLFNAPRRYMQMMREQQGDEGFFSLRRFASYFLFIRLRTALPLFLLAVSLFLIFLVSRRAAVTREPSLIGQPMR</sequence>
<feature type="coiled-coil region" evidence="1">
    <location>
        <begin position="17"/>
        <end position="185"/>
    </location>
</feature>
<dbReference type="VEuPathDB" id="TriTrypDB:TM35_000162170"/>
<proteinExistence type="predicted"/>